<dbReference type="Pfam" id="PF00067">
    <property type="entry name" value="p450"/>
    <property type="match status" value="1"/>
</dbReference>
<dbReference type="InterPro" id="IPR036396">
    <property type="entry name" value="Cyt_P450_sf"/>
</dbReference>
<accession>A0ABY7D8E0</accession>
<name>A0ABY7D8E0_MYAAR</name>
<evidence type="ECO:0000256" key="1">
    <source>
        <dbReference type="ARBA" id="ARBA00010617"/>
    </source>
</evidence>
<dbReference type="InterPro" id="IPR052666">
    <property type="entry name" value="CYP450_20A1-like"/>
</dbReference>
<dbReference type="PANTHER" id="PTHR24280">
    <property type="entry name" value="CYTOCHROME P450 20A1"/>
    <property type="match status" value="1"/>
</dbReference>
<protein>
    <submittedName>
        <fullName evidence="2">CP20A-like protein</fullName>
    </submittedName>
</protein>
<keyword evidence="3" id="KW-1185">Reference proteome</keyword>
<evidence type="ECO:0000313" key="2">
    <source>
        <dbReference type="EMBL" id="WAQ93639.1"/>
    </source>
</evidence>
<gene>
    <name evidence="2" type="ORF">MAR_006110</name>
</gene>
<dbReference type="Gene3D" id="1.10.630.10">
    <property type="entry name" value="Cytochrome P450"/>
    <property type="match status" value="2"/>
</dbReference>
<reference evidence="2" key="1">
    <citation type="submission" date="2022-11" db="EMBL/GenBank/DDBJ databases">
        <title>Centuries of genome instability and evolution in soft-shell clam transmissible cancer (bioRxiv).</title>
        <authorList>
            <person name="Hart S.F.M."/>
            <person name="Yonemitsu M.A."/>
            <person name="Giersch R.M."/>
            <person name="Beal B.F."/>
            <person name="Arriagada G."/>
            <person name="Davis B.W."/>
            <person name="Ostrander E.A."/>
            <person name="Goff S.P."/>
            <person name="Metzger M.J."/>
        </authorList>
    </citation>
    <scope>NUCLEOTIDE SEQUENCE</scope>
    <source>
        <strain evidence="2">MELC-2E11</strain>
        <tissue evidence="2">Siphon/mantle</tissue>
    </source>
</reference>
<sequence length="286" mass="33367">MQLHEDYGPVASFWWGPTYTVSICEEDLFKQHTNPLIGMKCIQYANGQEGRARRRHYDTVFTHEATKKYFLDFQEIADELVKKWDGLVKEDHIPVTEYMTMFTLKAVLLSLYGKYMKDDKKVVEFKHIYDQKKMFALTNEIVKHRRAHPPEHGEELFLDVLLDGDNDEVISCDALAYDIQEKVYKEIKEKLGNDDVDFSTMNDLVFDPDRFAPEKKHLHHLSFVPFGFAGKRKCPGYRFAYAEVTVAMVTILRKFKVKLVEGQVITPVHGLVTHPSDEVWITISRR</sequence>
<proteinExistence type="inferred from homology"/>
<dbReference type="InterPro" id="IPR001128">
    <property type="entry name" value="Cyt_P450"/>
</dbReference>
<dbReference type="EMBL" id="CP111012">
    <property type="protein sequence ID" value="WAQ93639.1"/>
    <property type="molecule type" value="Genomic_DNA"/>
</dbReference>
<organism evidence="2 3">
    <name type="scientific">Mya arenaria</name>
    <name type="common">Soft-shell clam</name>
    <dbReference type="NCBI Taxonomy" id="6604"/>
    <lineage>
        <taxon>Eukaryota</taxon>
        <taxon>Metazoa</taxon>
        <taxon>Spiralia</taxon>
        <taxon>Lophotrochozoa</taxon>
        <taxon>Mollusca</taxon>
        <taxon>Bivalvia</taxon>
        <taxon>Autobranchia</taxon>
        <taxon>Heteroconchia</taxon>
        <taxon>Euheterodonta</taxon>
        <taxon>Imparidentia</taxon>
        <taxon>Neoheterodontei</taxon>
        <taxon>Myida</taxon>
        <taxon>Myoidea</taxon>
        <taxon>Myidae</taxon>
        <taxon>Mya</taxon>
    </lineage>
</organism>
<evidence type="ECO:0000313" key="3">
    <source>
        <dbReference type="Proteomes" id="UP001164746"/>
    </source>
</evidence>
<comment type="similarity">
    <text evidence="1">Belongs to the cytochrome P450 family.</text>
</comment>
<dbReference type="SUPFAM" id="SSF48264">
    <property type="entry name" value="Cytochrome P450"/>
    <property type="match status" value="1"/>
</dbReference>
<dbReference type="Proteomes" id="UP001164746">
    <property type="component" value="Chromosome 1"/>
</dbReference>
<dbReference type="PANTHER" id="PTHR24280:SF4">
    <property type="entry name" value="CYTOCHROME P450 20A1"/>
    <property type="match status" value="1"/>
</dbReference>